<gene>
    <name evidence="1" type="ORF">FSC09_02915</name>
</gene>
<dbReference type="InterPro" id="IPR036412">
    <property type="entry name" value="HAD-like_sf"/>
</dbReference>
<reference evidence="1 2" key="1">
    <citation type="submission" date="2019-09" db="EMBL/GenBank/DDBJ databases">
        <title>Non-baumannii Acinetobacter spp. carrying blaNDM-1 isolated in China.</title>
        <authorList>
            <person name="Cui C."/>
            <person name="Chen C."/>
            <person name="Sun J."/>
            <person name="Liu Y."/>
        </authorList>
    </citation>
    <scope>NUCLEOTIDE SEQUENCE [LARGE SCALE GENOMIC DNA]</scope>
    <source>
        <strain evidence="1 2">B18</strain>
    </source>
</reference>
<dbReference type="GO" id="GO:0016791">
    <property type="term" value="F:phosphatase activity"/>
    <property type="evidence" value="ECO:0007669"/>
    <property type="project" value="UniProtKB-ARBA"/>
</dbReference>
<evidence type="ECO:0000313" key="1">
    <source>
        <dbReference type="EMBL" id="QIC69431.1"/>
    </source>
</evidence>
<dbReference type="SUPFAM" id="SSF56784">
    <property type="entry name" value="HAD-like"/>
    <property type="match status" value="1"/>
</dbReference>
<dbReference type="InterPro" id="IPR006439">
    <property type="entry name" value="HAD-SF_hydro_IA"/>
</dbReference>
<dbReference type="Pfam" id="PF13419">
    <property type="entry name" value="HAD_2"/>
    <property type="match status" value="1"/>
</dbReference>
<dbReference type="EMBL" id="CP044455">
    <property type="protein sequence ID" value="QIC69431.1"/>
    <property type="molecule type" value="Genomic_DNA"/>
</dbReference>
<sequence length="226" mass="25171">MIKHLLIDLDGTLTDPKVGITTSARYGLAKIGHPLPESENIDWIIGPPLKASLAKILQVEPNDVLAEQALMGYRERFAVTGLYENKVYPTVAETLQTLKLQGYQLFLATAKPTIYARQILEYFELEQYFTGIYGSELNGDRTHKDELIAYILEQEQLQASQCLMVGDREYDVLGARHNGIEAVAVEYGYGTIQELDHAAPKARIQQFSQLPNVVADLNSILASCQA</sequence>
<keyword evidence="1" id="KW-0378">Hydrolase</keyword>
<organism evidence="1 2">
    <name type="scientific">Acinetobacter indicus</name>
    <dbReference type="NCBI Taxonomy" id="756892"/>
    <lineage>
        <taxon>Bacteria</taxon>
        <taxon>Pseudomonadati</taxon>
        <taxon>Pseudomonadota</taxon>
        <taxon>Gammaproteobacteria</taxon>
        <taxon>Moraxellales</taxon>
        <taxon>Moraxellaceae</taxon>
        <taxon>Acinetobacter</taxon>
    </lineage>
</organism>
<evidence type="ECO:0000313" key="2">
    <source>
        <dbReference type="Proteomes" id="UP000503440"/>
    </source>
</evidence>
<proteinExistence type="predicted"/>
<dbReference type="Gene3D" id="3.40.50.1000">
    <property type="entry name" value="HAD superfamily/HAD-like"/>
    <property type="match status" value="1"/>
</dbReference>
<dbReference type="RefSeq" id="WP_127798792.1">
    <property type="nucleotide sequence ID" value="NZ_CP044018.1"/>
</dbReference>
<protein>
    <submittedName>
        <fullName evidence="1">HAD-IA family hydrolase</fullName>
    </submittedName>
</protein>
<dbReference type="NCBIfam" id="TIGR01549">
    <property type="entry name" value="HAD-SF-IA-v1"/>
    <property type="match status" value="1"/>
</dbReference>
<accession>A0A6C0YU88</accession>
<dbReference type="PANTHER" id="PTHR43434">
    <property type="entry name" value="PHOSPHOGLYCOLATE PHOSPHATASE"/>
    <property type="match status" value="1"/>
</dbReference>
<dbReference type="InterPro" id="IPR041492">
    <property type="entry name" value="HAD_2"/>
</dbReference>
<dbReference type="GO" id="GO:0005829">
    <property type="term" value="C:cytosol"/>
    <property type="evidence" value="ECO:0007669"/>
    <property type="project" value="TreeGrafter"/>
</dbReference>
<name>A0A6C0YU88_9GAMM</name>
<dbReference type="AlphaFoldDB" id="A0A6C0YU88"/>
<dbReference type="FunFam" id="3.40.50.1000:FF:000022">
    <property type="entry name" value="Phosphoglycolate phosphatase"/>
    <property type="match status" value="1"/>
</dbReference>
<dbReference type="PANTHER" id="PTHR43434:SF20">
    <property type="entry name" value="5'-NUCLEOTIDASE"/>
    <property type="match status" value="1"/>
</dbReference>
<dbReference type="InterPro" id="IPR023198">
    <property type="entry name" value="PGP-like_dom2"/>
</dbReference>
<dbReference type="SFLD" id="SFLDS00003">
    <property type="entry name" value="Haloacid_Dehalogenase"/>
    <property type="match status" value="1"/>
</dbReference>
<dbReference type="SFLD" id="SFLDG01129">
    <property type="entry name" value="C1.5:_HAD__Beta-PGM__Phosphata"/>
    <property type="match status" value="1"/>
</dbReference>
<dbReference type="Proteomes" id="UP000503440">
    <property type="component" value="Chromosome"/>
</dbReference>
<dbReference type="InterPro" id="IPR023214">
    <property type="entry name" value="HAD_sf"/>
</dbReference>
<dbReference type="GO" id="GO:0004713">
    <property type="term" value="F:protein tyrosine kinase activity"/>
    <property type="evidence" value="ECO:0007669"/>
    <property type="project" value="TreeGrafter"/>
</dbReference>
<dbReference type="InterPro" id="IPR050155">
    <property type="entry name" value="HAD-like_hydrolase_sf"/>
</dbReference>
<dbReference type="Gene3D" id="1.10.150.240">
    <property type="entry name" value="Putative phosphatase, domain 2"/>
    <property type="match status" value="1"/>
</dbReference>